<organism evidence="5">
    <name type="scientific">Daucus carota subsp. sativus</name>
    <name type="common">Carrot</name>
    <dbReference type="NCBI Taxonomy" id="79200"/>
    <lineage>
        <taxon>Eukaryota</taxon>
        <taxon>Viridiplantae</taxon>
        <taxon>Streptophyta</taxon>
        <taxon>Embryophyta</taxon>
        <taxon>Tracheophyta</taxon>
        <taxon>Spermatophyta</taxon>
        <taxon>Magnoliopsida</taxon>
        <taxon>eudicotyledons</taxon>
        <taxon>Gunneridae</taxon>
        <taxon>Pentapetalae</taxon>
        <taxon>asterids</taxon>
        <taxon>campanulids</taxon>
        <taxon>Apiales</taxon>
        <taxon>Apiaceae</taxon>
        <taxon>Apioideae</taxon>
        <taxon>Scandiceae</taxon>
        <taxon>Daucinae</taxon>
        <taxon>Daucus</taxon>
        <taxon>Daucus sect. Daucus</taxon>
    </lineage>
</organism>
<dbReference type="SUPFAM" id="SSF54768">
    <property type="entry name" value="dsRNA-binding domain-like"/>
    <property type="match status" value="2"/>
</dbReference>
<dbReference type="PROSITE" id="PS50137">
    <property type="entry name" value="DS_RBD"/>
    <property type="match status" value="2"/>
</dbReference>
<dbReference type="GO" id="GO:0010468">
    <property type="term" value="P:regulation of gene expression"/>
    <property type="evidence" value="ECO:0007669"/>
    <property type="project" value="TreeGrafter"/>
</dbReference>
<dbReference type="GO" id="GO:0003725">
    <property type="term" value="F:double-stranded RNA binding"/>
    <property type="evidence" value="ECO:0007669"/>
    <property type="project" value="TreeGrafter"/>
</dbReference>
<evidence type="ECO:0000256" key="2">
    <source>
        <dbReference type="PROSITE-ProRule" id="PRU00266"/>
    </source>
</evidence>
<keyword evidence="1 2" id="KW-0694">RNA-binding</keyword>
<reference evidence="5" key="1">
    <citation type="journal article" date="2016" name="Nat. Genet.">
        <title>A high-quality carrot genome assembly provides new insights into carotenoid accumulation and asterid genome evolution.</title>
        <authorList>
            <person name="Iorizzo M."/>
            <person name="Ellison S."/>
            <person name="Senalik D."/>
            <person name="Zeng P."/>
            <person name="Satapoomin P."/>
            <person name="Huang J."/>
            <person name="Bowman M."/>
            <person name="Iovene M."/>
            <person name="Sanseverino W."/>
            <person name="Cavagnaro P."/>
            <person name="Yildiz M."/>
            <person name="Macko-Podgorni A."/>
            <person name="Moranska E."/>
            <person name="Grzebelus E."/>
            <person name="Grzebelus D."/>
            <person name="Ashrafi H."/>
            <person name="Zheng Z."/>
            <person name="Cheng S."/>
            <person name="Spooner D."/>
            <person name="Van Deynze A."/>
            <person name="Simon P."/>
        </authorList>
    </citation>
    <scope>NUCLEOTIDE SEQUENCE [LARGE SCALE GENOMIC DNA]</scope>
    <source>
        <tissue evidence="5">Leaf</tissue>
    </source>
</reference>
<proteinExistence type="predicted"/>
<evidence type="ECO:0000256" key="1">
    <source>
        <dbReference type="ARBA" id="ARBA00022884"/>
    </source>
</evidence>
<dbReference type="STRING" id="79200.A0A166HXV0"/>
<reference evidence="6" key="2">
    <citation type="submission" date="2022-03" db="EMBL/GenBank/DDBJ databases">
        <title>Draft title - Genomic analysis of global carrot germplasm unveils the trajectory of domestication and the origin of high carotenoid orange carrot.</title>
        <authorList>
            <person name="Iorizzo M."/>
            <person name="Ellison S."/>
            <person name="Senalik D."/>
            <person name="Macko-Podgorni A."/>
            <person name="Grzebelus D."/>
            <person name="Bostan H."/>
            <person name="Rolling W."/>
            <person name="Curaba J."/>
            <person name="Simon P."/>
        </authorList>
    </citation>
    <scope>NUCLEOTIDE SEQUENCE</scope>
    <source>
        <tissue evidence="6">Leaf</tissue>
    </source>
</reference>
<evidence type="ECO:0000259" key="4">
    <source>
        <dbReference type="PROSITE" id="PS50137"/>
    </source>
</evidence>
<dbReference type="EMBL" id="LNRQ01000001">
    <property type="protein sequence ID" value="KZN10521.1"/>
    <property type="molecule type" value="Genomic_DNA"/>
</dbReference>
<evidence type="ECO:0000313" key="6">
    <source>
        <dbReference type="EMBL" id="WOG84179.1"/>
    </source>
</evidence>
<dbReference type="Gramene" id="KZN10521">
    <property type="protein sequence ID" value="KZN10521"/>
    <property type="gene ID" value="DCAR_003177"/>
</dbReference>
<keyword evidence="7" id="KW-1185">Reference proteome</keyword>
<dbReference type="Pfam" id="PF00035">
    <property type="entry name" value="dsrm"/>
    <property type="match status" value="2"/>
</dbReference>
<dbReference type="Proteomes" id="UP000077755">
    <property type="component" value="Chromosome 1"/>
</dbReference>
<gene>
    <name evidence="5" type="ORF">DCAR_003177</name>
    <name evidence="6" type="ORF">DCAR_0103360</name>
</gene>
<feature type="region of interest" description="Disordered" evidence="3">
    <location>
        <begin position="472"/>
        <end position="496"/>
    </location>
</feature>
<dbReference type="GO" id="GO:0005634">
    <property type="term" value="C:nucleus"/>
    <property type="evidence" value="ECO:0007669"/>
    <property type="project" value="TreeGrafter"/>
</dbReference>
<evidence type="ECO:0000313" key="5">
    <source>
        <dbReference type="EMBL" id="KZN10521.1"/>
    </source>
</evidence>
<accession>A0A166HXV0</accession>
<dbReference type="PANTHER" id="PTHR11207">
    <property type="entry name" value="RIBONUCLEASE III"/>
    <property type="match status" value="1"/>
</dbReference>
<dbReference type="OMA" id="WSEVHET"/>
<dbReference type="EMBL" id="CP093343">
    <property type="protein sequence ID" value="WOG84179.1"/>
    <property type="molecule type" value="Genomic_DNA"/>
</dbReference>
<dbReference type="GO" id="GO:0004525">
    <property type="term" value="F:ribonuclease III activity"/>
    <property type="evidence" value="ECO:0007669"/>
    <property type="project" value="TreeGrafter"/>
</dbReference>
<dbReference type="Gene3D" id="3.30.160.20">
    <property type="match status" value="2"/>
</dbReference>
<feature type="compositionally biased region" description="Basic residues" evidence="3">
    <location>
        <begin position="477"/>
        <end position="488"/>
    </location>
</feature>
<feature type="domain" description="DRBM" evidence="4">
    <location>
        <begin position="130"/>
        <end position="197"/>
    </location>
</feature>
<dbReference type="AlphaFoldDB" id="A0A166HXV0"/>
<dbReference type="InterPro" id="IPR014720">
    <property type="entry name" value="dsRBD_dom"/>
</dbReference>
<dbReference type="GO" id="GO:0006396">
    <property type="term" value="P:RNA processing"/>
    <property type="evidence" value="ECO:0007669"/>
    <property type="project" value="TreeGrafter"/>
</dbReference>
<sequence length="496" mass="53643">MNEDNNISVVLKHKKMKKAVNIHTLPECESMKLDSLPQIQDPIFKDLEELFEKVKAKVEALKAAGTSNAGTTQFHDMPDSTPDETHPLEKTTENKELDCLCGEPSQKSEETADTSPLRVRNGEDIKELSSCKAILKEYADKINVENPNYRTEKANGSNSTFISSLSFNGKLYVGDEGRNKKESQHLAARAVILSILDSDAPEVISKIIKSKEQMLCPSRGKVQNPCNAYNMGMPARIQTGCDVGTSSSKGNELEVVLSDCMLKTATRDPSTKSSSGVSAKPVFLVEASATPTLFELSSCKAILKEYADKINAENPSYKTEKADGSDLAFVSSLTFNGKQYVGDKGRNKKQSQHLAARAVILSILDSDAHNVISKIIKSKEKMLCPAKGKVQNSCNTQNVGMPAGIHTGYNIRTSSSKGNELEVVPNDNMLKGASQEPCTGNSSSVTAKSVSLVEASATTTLIVPSNVEPLIVGSTSSKKRKRKAKKAKHEVGINAQ</sequence>
<dbReference type="SMART" id="SM00358">
    <property type="entry name" value="DSRM"/>
    <property type="match status" value="2"/>
</dbReference>
<name>A0A166HXV0_DAUCS</name>
<protein>
    <recommendedName>
        <fullName evidence="4">DRBM domain-containing protein</fullName>
    </recommendedName>
</protein>
<dbReference type="PANTHER" id="PTHR11207:SF26">
    <property type="entry name" value="DOUBLE-STRANDED RNA-BINDING PROTEIN 4"/>
    <property type="match status" value="1"/>
</dbReference>
<evidence type="ECO:0000313" key="7">
    <source>
        <dbReference type="Proteomes" id="UP000077755"/>
    </source>
</evidence>
<feature type="domain" description="DRBM" evidence="4">
    <location>
        <begin position="298"/>
        <end position="365"/>
    </location>
</feature>
<evidence type="ECO:0000256" key="3">
    <source>
        <dbReference type="SAM" id="MobiDB-lite"/>
    </source>
</evidence>
<feature type="region of interest" description="Disordered" evidence="3">
    <location>
        <begin position="67"/>
        <end position="88"/>
    </location>
</feature>